<sequence>MLNPRQIEAFRAVIVMGGVTAAAQALNVTQPAVTRLVHDLQRSLGLPLFVRRGSRLVPTEEAMALYREVERQFVGLDRIARAARDLREGRAGTLRVAALPAFNVGFMPRAVGEFMAERPELDVSLYGSISSQVTDWIASGFCEIGFVQMPIESAHLVIEPLVSAPAVAVLPAGHPLGAKPALMPEDFAGEQFVSLENSTQLRYRIDAVFSQARVSRRTRAETPLSMIACAMVAAGAGLSIVDPFTAAEYDGRGVVIRPFRPQIQLEVAAIWSSQRSRSGIAQQFMAFIERRLEPFRRAAA</sequence>
<organism evidence="6 7">
    <name type="scientific">Alsobacter soli</name>
    <dbReference type="NCBI Taxonomy" id="2109933"/>
    <lineage>
        <taxon>Bacteria</taxon>
        <taxon>Pseudomonadati</taxon>
        <taxon>Pseudomonadota</taxon>
        <taxon>Alphaproteobacteria</taxon>
        <taxon>Hyphomicrobiales</taxon>
        <taxon>Alsobacteraceae</taxon>
        <taxon>Alsobacter</taxon>
    </lineage>
</organism>
<evidence type="ECO:0000256" key="3">
    <source>
        <dbReference type="ARBA" id="ARBA00023125"/>
    </source>
</evidence>
<dbReference type="PANTHER" id="PTHR30427">
    <property type="entry name" value="TRANSCRIPTIONAL ACTIVATOR PROTEIN LYSR"/>
    <property type="match status" value="1"/>
</dbReference>
<dbReference type="Gene3D" id="3.40.190.290">
    <property type="match status" value="1"/>
</dbReference>
<dbReference type="PROSITE" id="PS50931">
    <property type="entry name" value="HTH_LYSR"/>
    <property type="match status" value="1"/>
</dbReference>
<dbReference type="CDD" id="cd08415">
    <property type="entry name" value="PBP2_LysR_opines_like"/>
    <property type="match status" value="1"/>
</dbReference>
<dbReference type="GO" id="GO:0043565">
    <property type="term" value="F:sequence-specific DNA binding"/>
    <property type="evidence" value="ECO:0007669"/>
    <property type="project" value="TreeGrafter"/>
</dbReference>
<keyword evidence="3" id="KW-0238">DNA-binding</keyword>
<dbReference type="EMBL" id="PVZS01000032">
    <property type="protein sequence ID" value="PSC03094.1"/>
    <property type="molecule type" value="Genomic_DNA"/>
</dbReference>
<keyword evidence="2" id="KW-0805">Transcription regulation</keyword>
<dbReference type="SUPFAM" id="SSF53850">
    <property type="entry name" value="Periplasmic binding protein-like II"/>
    <property type="match status" value="1"/>
</dbReference>
<evidence type="ECO:0000256" key="1">
    <source>
        <dbReference type="ARBA" id="ARBA00009437"/>
    </source>
</evidence>
<reference evidence="7" key="1">
    <citation type="submission" date="2018-03" db="EMBL/GenBank/DDBJ databases">
        <authorList>
            <person name="Sun L."/>
            <person name="Liu H."/>
            <person name="Chen W."/>
            <person name="Huang K."/>
            <person name="Liu W."/>
            <person name="Gao X."/>
        </authorList>
    </citation>
    <scope>NUCLEOTIDE SEQUENCE [LARGE SCALE GENOMIC DNA]</scope>
    <source>
        <strain evidence="7">SH9</strain>
    </source>
</reference>
<dbReference type="SUPFAM" id="SSF46785">
    <property type="entry name" value="Winged helix' DNA-binding domain"/>
    <property type="match status" value="1"/>
</dbReference>
<dbReference type="InterPro" id="IPR005119">
    <property type="entry name" value="LysR_subst-bd"/>
</dbReference>
<comment type="caution">
    <text evidence="6">The sequence shown here is derived from an EMBL/GenBank/DDBJ whole genome shotgun (WGS) entry which is preliminary data.</text>
</comment>
<dbReference type="GO" id="GO:0010628">
    <property type="term" value="P:positive regulation of gene expression"/>
    <property type="evidence" value="ECO:0007669"/>
    <property type="project" value="TreeGrafter"/>
</dbReference>
<keyword evidence="7" id="KW-1185">Reference proteome</keyword>
<dbReference type="OrthoDB" id="7260751at2"/>
<gene>
    <name evidence="6" type="ORF">SLNSH_20775</name>
</gene>
<dbReference type="AlphaFoldDB" id="A0A2T1HN52"/>
<dbReference type="InterPro" id="IPR036388">
    <property type="entry name" value="WH-like_DNA-bd_sf"/>
</dbReference>
<evidence type="ECO:0000256" key="2">
    <source>
        <dbReference type="ARBA" id="ARBA00023015"/>
    </source>
</evidence>
<evidence type="ECO:0000313" key="6">
    <source>
        <dbReference type="EMBL" id="PSC03094.1"/>
    </source>
</evidence>
<dbReference type="InterPro" id="IPR037424">
    <property type="entry name" value="NocR_PBP2"/>
</dbReference>
<comment type="similarity">
    <text evidence="1">Belongs to the LysR transcriptional regulatory family.</text>
</comment>
<dbReference type="InterPro" id="IPR036390">
    <property type="entry name" value="WH_DNA-bd_sf"/>
</dbReference>
<dbReference type="PANTHER" id="PTHR30427:SF1">
    <property type="entry name" value="TRANSCRIPTIONAL ACTIVATOR PROTEIN LYSR"/>
    <property type="match status" value="1"/>
</dbReference>
<dbReference type="InterPro" id="IPR000847">
    <property type="entry name" value="LysR_HTH_N"/>
</dbReference>
<name>A0A2T1HN52_9HYPH</name>
<dbReference type="Pfam" id="PF03466">
    <property type="entry name" value="LysR_substrate"/>
    <property type="match status" value="1"/>
</dbReference>
<dbReference type="Gene3D" id="1.10.10.10">
    <property type="entry name" value="Winged helix-like DNA-binding domain superfamily/Winged helix DNA-binding domain"/>
    <property type="match status" value="1"/>
</dbReference>
<evidence type="ECO:0000259" key="5">
    <source>
        <dbReference type="PROSITE" id="PS50931"/>
    </source>
</evidence>
<accession>A0A2T1HN52</accession>
<dbReference type="Pfam" id="PF00126">
    <property type="entry name" value="HTH_1"/>
    <property type="match status" value="1"/>
</dbReference>
<evidence type="ECO:0000313" key="7">
    <source>
        <dbReference type="Proteomes" id="UP000239772"/>
    </source>
</evidence>
<keyword evidence="4" id="KW-0804">Transcription</keyword>
<feature type="domain" description="HTH lysR-type" evidence="5">
    <location>
        <begin position="2"/>
        <end position="59"/>
    </location>
</feature>
<dbReference type="GO" id="GO:0003700">
    <property type="term" value="F:DNA-binding transcription factor activity"/>
    <property type="evidence" value="ECO:0007669"/>
    <property type="project" value="InterPro"/>
</dbReference>
<proteinExistence type="inferred from homology"/>
<dbReference type="PRINTS" id="PR00039">
    <property type="entry name" value="HTHLYSR"/>
</dbReference>
<protein>
    <submittedName>
        <fullName evidence="6">Transcriptional regulator</fullName>
    </submittedName>
</protein>
<evidence type="ECO:0000256" key="4">
    <source>
        <dbReference type="ARBA" id="ARBA00023163"/>
    </source>
</evidence>
<dbReference type="Proteomes" id="UP000239772">
    <property type="component" value="Unassembled WGS sequence"/>
</dbReference>